<feature type="domain" description="Thioredoxin" evidence="7">
    <location>
        <begin position="54"/>
        <end position="186"/>
    </location>
</feature>
<dbReference type="RefSeq" id="WP_018384077.1">
    <property type="nucleotide sequence ID" value="NZ_LLZU01000031.1"/>
</dbReference>
<dbReference type="EMBL" id="LLZU01000031">
    <property type="protein sequence ID" value="KRV48086.1"/>
    <property type="molecule type" value="Genomic_DNA"/>
</dbReference>
<dbReference type="OrthoDB" id="9790194at2"/>
<keyword evidence="9" id="KW-1185">Reference proteome</keyword>
<gene>
    <name evidence="8" type="ORF">AQ490_26460</name>
</gene>
<evidence type="ECO:0000256" key="2">
    <source>
        <dbReference type="ARBA" id="ARBA00023008"/>
    </source>
</evidence>
<keyword evidence="3" id="KW-0479">Metal-binding</keyword>
<evidence type="ECO:0000256" key="5">
    <source>
        <dbReference type="SAM" id="MobiDB-lite"/>
    </source>
</evidence>
<dbReference type="CDD" id="cd02968">
    <property type="entry name" value="SCO"/>
    <property type="match status" value="1"/>
</dbReference>
<dbReference type="AlphaFoldDB" id="A0A0T6LPU6"/>
<dbReference type="PANTHER" id="PTHR12151">
    <property type="entry name" value="ELECTRON TRANSPORT PROTIN SCO1/SENC FAMILY MEMBER"/>
    <property type="match status" value="1"/>
</dbReference>
<feature type="binding site" evidence="3">
    <location>
        <position position="93"/>
    </location>
    <ligand>
        <name>Cu cation</name>
        <dbReference type="ChEBI" id="CHEBI:23378"/>
    </ligand>
</feature>
<dbReference type="Pfam" id="PF02630">
    <property type="entry name" value="SCO1-SenC"/>
    <property type="match status" value="1"/>
</dbReference>
<evidence type="ECO:0000256" key="4">
    <source>
        <dbReference type="PIRSR" id="PIRSR603782-2"/>
    </source>
</evidence>
<evidence type="ECO:0000256" key="6">
    <source>
        <dbReference type="SAM" id="SignalP"/>
    </source>
</evidence>
<evidence type="ECO:0000313" key="9">
    <source>
        <dbReference type="Proteomes" id="UP000050867"/>
    </source>
</evidence>
<keyword evidence="2 3" id="KW-0186">Copper</keyword>
<dbReference type="PROSITE" id="PS51352">
    <property type="entry name" value="THIOREDOXIN_2"/>
    <property type="match status" value="1"/>
</dbReference>
<dbReference type="InterPro" id="IPR013766">
    <property type="entry name" value="Thioredoxin_domain"/>
</dbReference>
<feature type="region of interest" description="Disordered" evidence="5">
    <location>
        <begin position="41"/>
        <end position="71"/>
    </location>
</feature>
<dbReference type="InterPro" id="IPR036249">
    <property type="entry name" value="Thioredoxin-like_sf"/>
</dbReference>
<evidence type="ECO:0000256" key="1">
    <source>
        <dbReference type="ARBA" id="ARBA00010996"/>
    </source>
</evidence>
<dbReference type="PANTHER" id="PTHR12151:SF25">
    <property type="entry name" value="LINALOOL DEHYDRATASE_ISOMERASE DOMAIN-CONTAINING PROTEIN"/>
    <property type="match status" value="1"/>
</dbReference>
<feature type="chain" id="PRO_5006670552" description="Thioredoxin domain-containing protein" evidence="6">
    <location>
        <begin position="26"/>
        <end position="223"/>
    </location>
</feature>
<dbReference type="eggNOG" id="COG1999">
    <property type="taxonomic scope" value="Bacteria"/>
</dbReference>
<evidence type="ECO:0000259" key="7">
    <source>
        <dbReference type="PROSITE" id="PS51352"/>
    </source>
</evidence>
<dbReference type="STRING" id="76728.AQ490_26460"/>
<dbReference type="PROSITE" id="PS51257">
    <property type="entry name" value="PROKAR_LIPOPROTEIN"/>
    <property type="match status" value="1"/>
</dbReference>
<name>A0A0T6LPU6_WENVI</name>
<dbReference type="SUPFAM" id="SSF52833">
    <property type="entry name" value="Thioredoxin-like"/>
    <property type="match status" value="1"/>
</dbReference>
<feature type="signal peptide" evidence="6">
    <location>
        <begin position="1"/>
        <end position="25"/>
    </location>
</feature>
<feature type="disulfide bond" description="Redox-active" evidence="4">
    <location>
        <begin position="93"/>
        <end position="97"/>
    </location>
</feature>
<sequence length="223" mass="23551">MPSTLARLAATVTAGALALTLAACGSDDGTADKPGAAAEVNAGKSASPYQGTPLDEGFDKPDVTLTDTRGKPFNLRTRTKGRVTLLYFGYTHCPDVCPTTMSDIALAKQKLPEADEKKIDVVMITTDPGRDTPESLRSWLNAMDPSFIGLTGEYADIRDAGRTVGVHVPKARKGEDGEIIVDHGAQVLAFSAKDDRAHVLYTAGSGIEAFEHDLPLLLKGVPA</sequence>
<reference evidence="8 9" key="1">
    <citation type="submission" date="2015-10" db="EMBL/GenBank/DDBJ databases">
        <title>Draft genome sequence of pyrrolomycin-producing Streptomyces vitaminophilus.</title>
        <authorList>
            <person name="Graham D.E."/>
            <person name="Mahan K.M."/>
            <person name="Klingeman D.M."/>
            <person name="Hettich R.L."/>
            <person name="Parry R.J."/>
        </authorList>
    </citation>
    <scope>NUCLEOTIDE SEQUENCE [LARGE SCALE GENOMIC DNA]</scope>
    <source>
        <strain evidence="8 9">ATCC 31673</strain>
    </source>
</reference>
<dbReference type="GO" id="GO:0046872">
    <property type="term" value="F:metal ion binding"/>
    <property type="evidence" value="ECO:0007669"/>
    <property type="project" value="UniProtKB-KW"/>
</dbReference>
<dbReference type="Gene3D" id="3.40.30.10">
    <property type="entry name" value="Glutaredoxin"/>
    <property type="match status" value="1"/>
</dbReference>
<dbReference type="InterPro" id="IPR003782">
    <property type="entry name" value="SCO1/SenC"/>
</dbReference>
<evidence type="ECO:0000256" key="3">
    <source>
        <dbReference type="PIRSR" id="PIRSR603782-1"/>
    </source>
</evidence>
<protein>
    <recommendedName>
        <fullName evidence="7">Thioredoxin domain-containing protein</fullName>
    </recommendedName>
</protein>
<feature type="binding site" evidence="3">
    <location>
        <position position="183"/>
    </location>
    <ligand>
        <name>Cu cation</name>
        <dbReference type="ChEBI" id="CHEBI:23378"/>
    </ligand>
</feature>
<dbReference type="Proteomes" id="UP000050867">
    <property type="component" value="Unassembled WGS sequence"/>
</dbReference>
<comment type="caution">
    <text evidence="8">The sequence shown here is derived from an EMBL/GenBank/DDBJ whole genome shotgun (WGS) entry which is preliminary data.</text>
</comment>
<keyword evidence="6" id="KW-0732">Signal</keyword>
<comment type="similarity">
    <text evidence="1">Belongs to the SCO1/2 family.</text>
</comment>
<feature type="binding site" evidence="3">
    <location>
        <position position="97"/>
    </location>
    <ligand>
        <name>Cu cation</name>
        <dbReference type="ChEBI" id="CHEBI:23378"/>
    </ligand>
</feature>
<proteinExistence type="inferred from homology"/>
<evidence type="ECO:0000313" key="8">
    <source>
        <dbReference type="EMBL" id="KRV48086.1"/>
    </source>
</evidence>
<organism evidence="8 9">
    <name type="scientific">Wenjunlia vitaminophila</name>
    <name type="common">Streptomyces vitaminophilus</name>
    <dbReference type="NCBI Taxonomy" id="76728"/>
    <lineage>
        <taxon>Bacteria</taxon>
        <taxon>Bacillati</taxon>
        <taxon>Actinomycetota</taxon>
        <taxon>Actinomycetes</taxon>
        <taxon>Kitasatosporales</taxon>
        <taxon>Streptomycetaceae</taxon>
        <taxon>Wenjunlia</taxon>
    </lineage>
</organism>
<accession>A0A0T6LPU6</accession>
<keyword evidence="4" id="KW-1015">Disulfide bond</keyword>